<name>A0A0C2ZUP4_9AGAM</name>
<evidence type="ECO:0000313" key="1">
    <source>
        <dbReference type="EMBL" id="KIM56242.1"/>
    </source>
</evidence>
<reference evidence="1 2" key="1">
    <citation type="submission" date="2014-04" db="EMBL/GenBank/DDBJ databases">
        <authorList>
            <consortium name="DOE Joint Genome Institute"/>
            <person name="Kuo A."/>
            <person name="Kohler A."/>
            <person name="Nagy L.G."/>
            <person name="Floudas D."/>
            <person name="Copeland A."/>
            <person name="Barry K.W."/>
            <person name="Cichocki N."/>
            <person name="Veneault-Fourrey C."/>
            <person name="LaButti K."/>
            <person name="Lindquist E.A."/>
            <person name="Lipzen A."/>
            <person name="Lundell T."/>
            <person name="Morin E."/>
            <person name="Murat C."/>
            <person name="Sun H."/>
            <person name="Tunlid A."/>
            <person name="Henrissat B."/>
            <person name="Grigoriev I.V."/>
            <person name="Hibbett D.S."/>
            <person name="Martin F."/>
            <person name="Nordberg H.P."/>
            <person name="Cantor M.N."/>
            <person name="Hua S.X."/>
        </authorList>
    </citation>
    <scope>NUCLEOTIDE SEQUENCE [LARGE SCALE GENOMIC DNA]</scope>
    <source>
        <strain evidence="1 2">Foug A</strain>
    </source>
</reference>
<evidence type="ECO:0000313" key="2">
    <source>
        <dbReference type="Proteomes" id="UP000053989"/>
    </source>
</evidence>
<keyword evidence="2" id="KW-1185">Reference proteome</keyword>
<dbReference type="Proteomes" id="UP000053989">
    <property type="component" value="Unassembled WGS sequence"/>
</dbReference>
<gene>
    <name evidence="1" type="ORF">SCLCIDRAFT_10782</name>
</gene>
<dbReference type="InParanoid" id="A0A0C2ZUP4"/>
<protein>
    <submittedName>
        <fullName evidence="1">Uncharacterized protein</fullName>
    </submittedName>
</protein>
<dbReference type="EMBL" id="KN822120">
    <property type="protein sequence ID" value="KIM56242.1"/>
    <property type="molecule type" value="Genomic_DNA"/>
</dbReference>
<reference evidence="2" key="2">
    <citation type="submission" date="2015-01" db="EMBL/GenBank/DDBJ databases">
        <title>Evolutionary Origins and Diversification of the Mycorrhizal Mutualists.</title>
        <authorList>
            <consortium name="DOE Joint Genome Institute"/>
            <consortium name="Mycorrhizal Genomics Consortium"/>
            <person name="Kohler A."/>
            <person name="Kuo A."/>
            <person name="Nagy L.G."/>
            <person name="Floudas D."/>
            <person name="Copeland A."/>
            <person name="Barry K.W."/>
            <person name="Cichocki N."/>
            <person name="Veneault-Fourrey C."/>
            <person name="LaButti K."/>
            <person name="Lindquist E.A."/>
            <person name="Lipzen A."/>
            <person name="Lundell T."/>
            <person name="Morin E."/>
            <person name="Murat C."/>
            <person name="Riley R."/>
            <person name="Ohm R."/>
            <person name="Sun H."/>
            <person name="Tunlid A."/>
            <person name="Henrissat B."/>
            <person name="Grigoriev I.V."/>
            <person name="Hibbett D.S."/>
            <person name="Martin F."/>
        </authorList>
    </citation>
    <scope>NUCLEOTIDE SEQUENCE [LARGE SCALE GENOMIC DNA]</scope>
    <source>
        <strain evidence="2">Foug A</strain>
    </source>
</reference>
<dbReference type="HOGENOM" id="CLU_1205371_0_0_1"/>
<organism evidence="1 2">
    <name type="scientific">Scleroderma citrinum Foug A</name>
    <dbReference type="NCBI Taxonomy" id="1036808"/>
    <lineage>
        <taxon>Eukaryota</taxon>
        <taxon>Fungi</taxon>
        <taxon>Dikarya</taxon>
        <taxon>Basidiomycota</taxon>
        <taxon>Agaricomycotina</taxon>
        <taxon>Agaricomycetes</taxon>
        <taxon>Agaricomycetidae</taxon>
        <taxon>Boletales</taxon>
        <taxon>Sclerodermatineae</taxon>
        <taxon>Sclerodermataceae</taxon>
        <taxon>Scleroderma</taxon>
    </lineage>
</organism>
<dbReference type="AlphaFoldDB" id="A0A0C2ZUP4"/>
<sequence length="230" mass="25841">MKSIICRANDFATAVVCGIERSRSALSEARIILSSGSTGDLYQFADELHQDLTKIHGSLLRTQQRMGPTNHGWRTVRNLVGLFSRTNRGFNVIVVAPPNQAIPEKLATNMSGVVQTCNRLIEMISQLKKEAVYVEIPGSNDKTMAALKTVIRDLESRDRECRPLAYKLLEKRLPAVYSNCRTSSGGTSLPGKINWNWADYELRYKYLVPISEWKLQCKGVTNMIQDVYGD</sequence>
<proteinExistence type="predicted"/>
<accession>A0A0C2ZUP4</accession>